<evidence type="ECO:0000256" key="15">
    <source>
        <dbReference type="ARBA" id="ARBA00043788"/>
    </source>
</evidence>
<evidence type="ECO:0000256" key="16">
    <source>
        <dbReference type="ARBA" id="ARBA00044106"/>
    </source>
</evidence>
<comment type="catalytic activity">
    <reaction evidence="12">
        <text>1D-myo-inositol 1,2-bisphosphate + H2O = 1D-myo-inositol 2-phosphate + phosphate</text>
        <dbReference type="Rhea" id="RHEA:77135"/>
        <dbReference type="ChEBI" id="CHEBI:15377"/>
        <dbReference type="ChEBI" id="CHEBI:43474"/>
        <dbReference type="ChEBI" id="CHEBI:84142"/>
        <dbReference type="ChEBI" id="CHEBI:195539"/>
    </reaction>
    <physiologicalReaction direction="left-to-right" evidence="12">
        <dbReference type="Rhea" id="RHEA:77136"/>
    </physiologicalReaction>
</comment>
<dbReference type="PROSITE" id="PS00778">
    <property type="entry name" value="HIS_ACID_PHOSPHAT_2"/>
    <property type="match status" value="1"/>
</dbReference>
<dbReference type="CDD" id="cd07061">
    <property type="entry name" value="HP_HAP_like"/>
    <property type="match status" value="1"/>
</dbReference>
<dbReference type="GO" id="GO:0005576">
    <property type="term" value="C:extracellular region"/>
    <property type="evidence" value="ECO:0007669"/>
    <property type="project" value="UniProtKB-SubCell"/>
</dbReference>
<evidence type="ECO:0000256" key="14">
    <source>
        <dbReference type="ARBA" id="ARBA00043748"/>
    </source>
</evidence>
<evidence type="ECO:0000313" key="21">
    <source>
        <dbReference type="EMBL" id="OJJ71173.1"/>
    </source>
</evidence>
<dbReference type="PIRSF" id="PIRSF000894">
    <property type="entry name" value="Acid_phosphatase"/>
    <property type="match status" value="1"/>
</dbReference>
<evidence type="ECO:0000256" key="2">
    <source>
        <dbReference type="ARBA" id="ARBA00005375"/>
    </source>
</evidence>
<evidence type="ECO:0000256" key="11">
    <source>
        <dbReference type="ARBA" id="ARBA00043670"/>
    </source>
</evidence>
<comment type="catalytic activity">
    <reaction evidence="14">
        <text>1D-myo-inositol 1,2,4,5,6-pentakisphosphate + H2O = 1D-myo-inositol 1,2,5,6-tetrakisphosphate + phosphate</text>
        <dbReference type="Rhea" id="RHEA:77115"/>
        <dbReference type="ChEBI" id="CHEBI:15377"/>
        <dbReference type="ChEBI" id="CHEBI:43474"/>
        <dbReference type="ChEBI" id="CHEBI:57798"/>
        <dbReference type="ChEBI" id="CHEBI:195535"/>
    </reaction>
    <physiologicalReaction direction="left-to-right" evidence="14">
        <dbReference type="Rhea" id="RHEA:77116"/>
    </physiologicalReaction>
</comment>
<dbReference type="InterPro" id="IPR033379">
    <property type="entry name" value="Acid_Pase_AS"/>
</dbReference>
<dbReference type="PANTHER" id="PTHR20963">
    <property type="entry name" value="MULTIPLE INOSITOL POLYPHOSPHATE PHOSPHATASE-RELATED"/>
    <property type="match status" value="1"/>
</dbReference>
<dbReference type="GO" id="GO:0016158">
    <property type="term" value="F:inositol hexakisphosphate 3-phosphatase activity"/>
    <property type="evidence" value="ECO:0007669"/>
    <property type="project" value="UniProtKB-EC"/>
</dbReference>
<feature type="disulfide bond" evidence="19">
    <location>
        <begin position="61"/>
        <end position="70"/>
    </location>
</feature>
<dbReference type="OrthoDB" id="6509975at2759"/>
<evidence type="ECO:0000256" key="6">
    <source>
        <dbReference type="ARBA" id="ARBA00022801"/>
    </source>
</evidence>
<keyword evidence="6" id="KW-0378">Hydrolase</keyword>
<evidence type="ECO:0000256" key="8">
    <source>
        <dbReference type="ARBA" id="ARBA00023180"/>
    </source>
</evidence>
<comment type="catalytic activity">
    <reaction evidence="15">
        <text>1D-myo-inositol hexakisphosphate + H2O = 1D-myo-inositol 1,2,4,5,6-pentakisphosphate + phosphate</text>
        <dbReference type="Rhea" id="RHEA:16989"/>
        <dbReference type="ChEBI" id="CHEBI:15377"/>
        <dbReference type="ChEBI" id="CHEBI:43474"/>
        <dbReference type="ChEBI" id="CHEBI:57798"/>
        <dbReference type="ChEBI" id="CHEBI:58130"/>
        <dbReference type="EC" id="3.1.3.8"/>
    </reaction>
    <physiologicalReaction direction="left-to-right" evidence="15">
        <dbReference type="Rhea" id="RHEA:16990"/>
    </physiologicalReaction>
</comment>
<keyword evidence="5" id="KW-0964">Secreted</keyword>
<sequence>MKGLYEDGPVRHDGHRRQLLLCKKFLLIVIMGVSAVLLPLYLLSGVTSGLAVPASRNQSTCDTVNQGYQCFPETSHLWGQYSPFFSLANESAISPDVPAGCRVTFAQVLSRHGARYPTASKGKKYSALIEEIQQNATTFEGKYAFLGTYNYSLGADDLTPFGEEELVNSGIKFYERYESLTRSIIPFIRSSGSSRVIASGQKFIEGFQSTKLKDPRAQPDQSSPKIDVVISEASTSNNTLDPGTCTVFEDSELADDIEANFTATFVPSIRQRLENDLSGVTLTDTEVTYLMDMCSFDTISTSTVDTKLSPFCDLFTHEEWVNYNYLQSLNKYYGHGAGNPLGPTQGVGYANELIARLTHTPVHDDTSTNHTLDSNPATFPLNSTLYADFSHDNGITSILFALGLYNSTKPLSSTSAENITETAGYSSAWTVPFASRLYVEMMQCQAEQEPLVRVLVNDRVVPLHGCPVDALGRCTRESFVRGLSFARAGGDWGECFA</sequence>
<keyword evidence="20" id="KW-1133">Transmembrane helix</keyword>
<dbReference type="EC" id="3.1.3.8" evidence="4"/>
<dbReference type="InterPro" id="IPR029033">
    <property type="entry name" value="His_PPase_superfam"/>
</dbReference>
<dbReference type="SUPFAM" id="SSF53254">
    <property type="entry name" value="Phosphoglycerate mutase-like"/>
    <property type="match status" value="1"/>
</dbReference>
<dbReference type="OMA" id="CRVTFAQ"/>
<dbReference type="InterPro" id="IPR000560">
    <property type="entry name" value="His_Pase_clade-2"/>
</dbReference>
<dbReference type="GeneID" id="93572387"/>
<gene>
    <name evidence="21" type="ORF">ASPBRDRAFT_179286</name>
</gene>
<dbReference type="PROSITE" id="PS00616">
    <property type="entry name" value="HIS_ACID_PHOSPHAT_1"/>
    <property type="match status" value="1"/>
</dbReference>
<dbReference type="Proteomes" id="UP000184499">
    <property type="component" value="Unassembled WGS sequence"/>
</dbReference>
<protein>
    <recommendedName>
        <fullName evidence="16">Phytase A</fullName>
        <ecNumber evidence="4">3.1.3.8</ecNumber>
    </recommendedName>
    <alternativeName>
        <fullName evidence="17">Histidine acid phosphatase phyA</fullName>
    </alternativeName>
    <alternativeName>
        <fullName evidence="10">Myo-inositol hexakisphosphate phosphohydrolase A</fullName>
    </alternativeName>
    <alternativeName>
        <fullName evidence="9">Myo-inositol-hexaphosphate 3-phosphohydrolase A</fullName>
    </alternativeName>
</protein>
<evidence type="ECO:0000256" key="18">
    <source>
        <dbReference type="PIRSR" id="PIRSR000894-1"/>
    </source>
</evidence>
<evidence type="ECO:0000256" key="1">
    <source>
        <dbReference type="ARBA" id="ARBA00004613"/>
    </source>
</evidence>
<comment type="subcellular location">
    <subcellularLocation>
        <location evidence="1">Secreted</location>
    </subcellularLocation>
</comment>
<dbReference type="SMR" id="A0A1L9UHP1"/>
<dbReference type="Gene3D" id="3.40.50.1240">
    <property type="entry name" value="Phosphoglycerate mutase-like"/>
    <property type="match status" value="1"/>
</dbReference>
<dbReference type="VEuPathDB" id="FungiDB:ASPBRDRAFT_179286"/>
<keyword evidence="7 19" id="KW-1015">Disulfide bond</keyword>
<proteinExistence type="inferred from homology"/>
<feature type="disulfide bond" evidence="19">
    <location>
        <begin position="294"/>
        <end position="312"/>
    </location>
</feature>
<evidence type="ECO:0000256" key="5">
    <source>
        <dbReference type="ARBA" id="ARBA00022525"/>
    </source>
</evidence>
<feature type="active site" description="Proton donor" evidence="18">
    <location>
        <position position="392"/>
    </location>
</feature>
<keyword evidence="22" id="KW-1185">Reference proteome</keyword>
<feature type="disulfide bond" evidence="19">
    <location>
        <begin position="466"/>
        <end position="474"/>
    </location>
</feature>
<feature type="active site" description="Nucleophile" evidence="18">
    <location>
        <position position="112"/>
    </location>
</feature>
<dbReference type="GO" id="GO:0003993">
    <property type="term" value="F:acid phosphatase activity"/>
    <property type="evidence" value="ECO:0007669"/>
    <property type="project" value="TreeGrafter"/>
</dbReference>
<evidence type="ECO:0000256" key="7">
    <source>
        <dbReference type="ARBA" id="ARBA00023157"/>
    </source>
</evidence>
<keyword evidence="20" id="KW-0812">Transmembrane</keyword>
<accession>A0A1L9UHP1</accession>
<evidence type="ECO:0000256" key="9">
    <source>
        <dbReference type="ARBA" id="ARBA00041857"/>
    </source>
</evidence>
<comment type="subunit">
    <text evidence="3">Monomer.</text>
</comment>
<evidence type="ECO:0000256" key="3">
    <source>
        <dbReference type="ARBA" id="ARBA00011245"/>
    </source>
</evidence>
<dbReference type="PANTHER" id="PTHR20963:SF24">
    <property type="entry name" value="3-PHYTASE B"/>
    <property type="match status" value="1"/>
</dbReference>
<evidence type="ECO:0000256" key="17">
    <source>
        <dbReference type="ARBA" id="ARBA00044262"/>
    </source>
</evidence>
<reference evidence="22" key="1">
    <citation type="journal article" date="2017" name="Genome Biol.">
        <title>Comparative genomics reveals high biological diversity and specific adaptations in the industrially and medically important fungal genus Aspergillus.</title>
        <authorList>
            <person name="de Vries R.P."/>
            <person name="Riley R."/>
            <person name="Wiebenga A."/>
            <person name="Aguilar-Osorio G."/>
            <person name="Amillis S."/>
            <person name="Uchima C.A."/>
            <person name="Anderluh G."/>
            <person name="Asadollahi M."/>
            <person name="Askin M."/>
            <person name="Barry K."/>
            <person name="Battaglia E."/>
            <person name="Bayram O."/>
            <person name="Benocci T."/>
            <person name="Braus-Stromeyer S.A."/>
            <person name="Caldana C."/>
            <person name="Canovas D."/>
            <person name="Cerqueira G.C."/>
            <person name="Chen F."/>
            <person name="Chen W."/>
            <person name="Choi C."/>
            <person name="Clum A."/>
            <person name="Dos Santos R.A."/>
            <person name="Damasio A.R."/>
            <person name="Diallinas G."/>
            <person name="Emri T."/>
            <person name="Fekete E."/>
            <person name="Flipphi M."/>
            <person name="Freyberg S."/>
            <person name="Gallo A."/>
            <person name="Gournas C."/>
            <person name="Habgood R."/>
            <person name="Hainaut M."/>
            <person name="Harispe M.L."/>
            <person name="Henrissat B."/>
            <person name="Hilden K.S."/>
            <person name="Hope R."/>
            <person name="Hossain A."/>
            <person name="Karabika E."/>
            <person name="Karaffa L."/>
            <person name="Karanyi Z."/>
            <person name="Krasevec N."/>
            <person name="Kuo A."/>
            <person name="Kusch H."/>
            <person name="LaButti K."/>
            <person name="Lagendijk E.L."/>
            <person name="Lapidus A."/>
            <person name="Levasseur A."/>
            <person name="Lindquist E."/>
            <person name="Lipzen A."/>
            <person name="Logrieco A.F."/>
            <person name="MacCabe A."/>
            <person name="Maekelae M.R."/>
            <person name="Malavazi I."/>
            <person name="Melin P."/>
            <person name="Meyer V."/>
            <person name="Mielnichuk N."/>
            <person name="Miskei M."/>
            <person name="Molnar A.P."/>
            <person name="Mule G."/>
            <person name="Ngan C.Y."/>
            <person name="Orejas M."/>
            <person name="Orosz E."/>
            <person name="Ouedraogo J.P."/>
            <person name="Overkamp K.M."/>
            <person name="Park H.-S."/>
            <person name="Perrone G."/>
            <person name="Piumi F."/>
            <person name="Punt P.J."/>
            <person name="Ram A.F."/>
            <person name="Ramon A."/>
            <person name="Rauscher S."/>
            <person name="Record E."/>
            <person name="Riano-Pachon D.M."/>
            <person name="Robert V."/>
            <person name="Roehrig J."/>
            <person name="Ruller R."/>
            <person name="Salamov A."/>
            <person name="Salih N.S."/>
            <person name="Samson R.A."/>
            <person name="Sandor E."/>
            <person name="Sanguinetti M."/>
            <person name="Schuetze T."/>
            <person name="Sepcic K."/>
            <person name="Shelest E."/>
            <person name="Sherlock G."/>
            <person name="Sophianopoulou V."/>
            <person name="Squina F.M."/>
            <person name="Sun H."/>
            <person name="Susca A."/>
            <person name="Todd R.B."/>
            <person name="Tsang A."/>
            <person name="Unkles S.E."/>
            <person name="van de Wiele N."/>
            <person name="van Rossen-Uffink D."/>
            <person name="Oliveira J.V."/>
            <person name="Vesth T.C."/>
            <person name="Visser J."/>
            <person name="Yu J.-H."/>
            <person name="Zhou M."/>
            <person name="Andersen M.R."/>
            <person name="Archer D.B."/>
            <person name="Baker S.E."/>
            <person name="Benoit I."/>
            <person name="Brakhage A.A."/>
            <person name="Braus G.H."/>
            <person name="Fischer R."/>
            <person name="Frisvad J.C."/>
            <person name="Goldman G.H."/>
            <person name="Houbraken J."/>
            <person name="Oakley B."/>
            <person name="Pocsi I."/>
            <person name="Scazzocchio C."/>
            <person name="Seiboth B."/>
            <person name="vanKuyk P.A."/>
            <person name="Wortman J."/>
            <person name="Dyer P.S."/>
            <person name="Grigoriev I.V."/>
        </authorList>
    </citation>
    <scope>NUCLEOTIDE SEQUENCE [LARGE SCALE GENOMIC DNA]</scope>
    <source>
        <strain evidence="22">CBS 101740 / IMI 381727 / IBT 21946</strain>
    </source>
</reference>
<feature type="transmembrane region" description="Helical" evidence="20">
    <location>
        <begin position="25"/>
        <end position="43"/>
    </location>
</feature>
<dbReference type="EMBL" id="KV878685">
    <property type="protein sequence ID" value="OJJ71173.1"/>
    <property type="molecule type" value="Genomic_DNA"/>
</dbReference>
<comment type="catalytic activity">
    <reaction evidence="13">
        <text>1D-myo-inositol 1,2,6-trisphosphate + H2O = 1D-myo-inositol 1,2-bisphosphate + phosphate</text>
        <dbReference type="Rhea" id="RHEA:77131"/>
        <dbReference type="ChEBI" id="CHEBI:15377"/>
        <dbReference type="ChEBI" id="CHEBI:43474"/>
        <dbReference type="ChEBI" id="CHEBI:195537"/>
        <dbReference type="ChEBI" id="CHEBI:195539"/>
    </reaction>
    <physiologicalReaction direction="left-to-right" evidence="13">
        <dbReference type="Rhea" id="RHEA:77132"/>
    </physiologicalReaction>
</comment>
<evidence type="ECO:0000256" key="13">
    <source>
        <dbReference type="ARBA" id="ARBA00043721"/>
    </source>
</evidence>
<dbReference type="STRING" id="767769.A0A1L9UHP1"/>
<evidence type="ECO:0000256" key="19">
    <source>
        <dbReference type="PIRSR" id="PIRSR000894-2"/>
    </source>
</evidence>
<comment type="catalytic activity">
    <reaction evidence="11">
        <text>1D-myo-inositol 1,2,5,6-tetrakisphosphate + H2O = 1D-myo-inositol 1,2,6-trisphosphate + phosphate</text>
        <dbReference type="Rhea" id="RHEA:77119"/>
        <dbReference type="ChEBI" id="CHEBI:15377"/>
        <dbReference type="ChEBI" id="CHEBI:43474"/>
        <dbReference type="ChEBI" id="CHEBI:195535"/>
        <dbReference type="ChEBI" id="CHEBI:195537"/>
    </reaction>
    <physiologicalReaction direction="left-to-right" evidence="11">
        <dbReference type="Rhea" id="RHEA:77120"/>
    </physiologicalReaction>
</comment>
<dbReference type="RefSeq" id="XP_067478421.1">
    <property type="nucleotide sequence ID" value="XM_067619899.1"/>
</dbReference>
<dbReference type="AlphaFoldDB" id="A0A1L9UHP1"/>
<evidence type="ECO:0000256" key="10">
    <source>
        <dbReference type="ARBA" id="ARBA00042300"/>
    </source>
</evidence>
<dbReference type="Pfam" id="PF00328">
    <property type="entry name" value="His_Phos_2"/>
    <property type="match status" value="1"/>
</dbReference>
<evidence type="ECO:0000313" key="22">
    <source>
        <dbReference type="Proteomes" id="UP000184499"/>
    </source>
</evidence>
<organism evidence="21 22">
    <name type="scientific">Aspergillus brasiliensis (strain CBS 101740 / IMI 381727 / IBT 21946)</name>
    <dbReference type="NCBI Taxonomy" id="767769"/>
    <lineage>
        <taxon>Eukaryota</taxon>
        <taxon>Fungi</taxon>
        <taxon>Dikarya</taxon>
        <taxon>Ascomycota</taxon>
        <taxon>Pezizomycotina</taxon>
        <taxon>Eurotiomycetes</taxon>
        <taxon>Eurotiomycetidae</taxon>
        <taxon>Eurotiales</taxon>
        <taxon>Aspergillaceae</taxon>
        <taxon>Aspergillus</taxon>
        <taxon>Aspergillus subgen. Circumdati</taxon>
    </lineage>
</organism>
<feature type="disulfide bond" evidence="19">
    <location>
        <begin position="101"/>
        <end position="444"/>
    </location>
</feature>
<evidence type="ECO:0000256" key="20">
    <source>
        <dbReference type="SAM" id="Phobius"/>
    </source>
</evidence>
<dbReference type="InterPro" id="IPR016274">
    <property type="entry name" value="Histidine_acid_Pase_euk"/>
</dbReference>
<feature type="disulfide bond" evidence="19">
    <location>
        <begin position="245"/>
        <end position="495"/>
    </location>
</feature>
<evidence type="ECO:0000256" key="12">
    <source>
        <dbReference type="ARBA" id="ARBA00043675"/>
    </source>
</evidence>
<keyword evidence="8" id="KW-0325">Glycoprotein</keyword>
<comment type="similarity">
    <text evidence="2">Belongs to the histidine acid phosphatase family.</text>
</comment>
<name>A0A1L9UHP1_ASPBC</name>
<dbReference type="FunFam" id="3.40.50.1240:FF:000027">
    <property type="entry name" value="3-phytase A"/>
    <property type="match status" value="1"/>
</dbReference>
<keyword evidence="20" id="KW-0472">Membrane</keyword>
<evidence type="ECO:0000256" key="4">
    <source>
        <dbReference type="ARBA" id="ARBA00012632"/>
    </source>
</evidence>